<dbReference type="Gene3D" id="3.60.130.30">
    <property type="match status" value="1"/>
</dbReference>
<reference evidence="2 3" key="1">
    <citation type="journal article" date="2008" name="Nature">
        <title>The genome of Laccaria bicolor provides insights into mycorrhizal symbiosis.</title>
        <authorList>
            <person name="Martin F."/>
            <person name="Aerts A."/>
            <person name="Ahren D."/>
            <person name="Brun A."/>
            <person name="Danchin E.G.J."/>
            <person name="Duchaussoy F."/>
            <person name="Gibon J."/>
            <person name="Kohler A."/>
            <person name="Lindquist E."/>
            <person name="Pereda V."/>
            <person name="Salamov A."/>
            <person name="Shapiro H.J."/>
            <person name="Wuyts J."/>
            <person name="Blaudez D."/>
            <person name="Buee M."/>
            <person name="Brokstein P."/>
            <person name="Canbaeck B."/>
            <person name="Cohen D."/>
            <person name="Courty P.E."/>
            <person name="Coutinho P.M."/>
            <person name="Delaruelle C."/>
            <person name="Detter J.C."/>
            <person name="Deveau A."/>
            <person name="DiFazio S."/>
            <person name="Duplessis S."/>
            <person name="Fraissinet-Tachet L."/>
            <person name="Lucic E."/>
            <person name="Frey-Klett P."/>
            <person name="Fourrey C."/>
            <person name="Feussner I."/>
            <person name="Gay G."/>
            <person name="Grimwood J."/>
            <person name="Hoegger P.J."/>
            <person name="Jain P."/>
            <person name="Kilaru S."/>
            <person name="Labbe J."/>
            <person name="Lin Y.C."/>
            <person name="Legue V."/>
            <person name="Le Tacon F."/>
            <person name="Marmeisse R."/>
            <person name="Melayah D."/>
            <person name="Montanini B."/>
            <person name="Muratet M."/>
            <person name="Nehls U."/>
            <person name="Niculita-Hirzel H."/>
            <person name="Oudot-Le Secq M.P."/>
            <person name="Peter M."/>
            <person name="Quesneville H."/>
            <person name="Rajashekar B."/>
            <person name="Reich M."/>
            <person name="Rouhier N."/>
            <person name="Schmutz J."/>
            <person name="Yin T."/>
            <person name="Chalot M."/>
            <person name="Henrissat B."/>
            <person name="Kuees U."/>
            <person name="Lucas S."/>
            <person name="Van de Peer Y."/>
            <person name="Podila G.K."/>
            <person name="Polle A."/>
            <person name="Pukkila P.J."/>
            <person name="Richardson P.M."/>
            <person name="Rouze P."/>
            <person name="Sanders I.R."/>
            <person name="Stajich J.E."/>
            <person name="Tunlid A."/>
            <person name="Tuskan G."/>
            <person name="Grigoriev I.V."/>
        </authorList>
    </citation>
    <scope>NUCLEOTIDE SEQUENCE [LARGE SCALE GENOMIC DNA]</scope>
    <source>
        <strain evidence="3">S238N-H82 / ATCC MYA-4686</strain>
    </source>
</reference>
<organism evidence="3">
    <name type="scientific">Laccaria bicolor (strain S238N-H82 / ATCC MYA-4686)</name>
    <name type="common">Bicoloured deceiver</name>
    <name type="synonym">Laccaria laccata var. bicolor</name>
    <dbReference type="NCBI Taxonomy" id="486041"/>
    <lineage>
        <taxon>Eukaryota</taxon>
        <taxon>Fungi</taxon>
        <taxon>Dikarya</taxon>
        <taxon>Basidiomycota</taxon>
        <taxon>Agaricomycotina</taxon>
        <taxon>Agaricomycetes</taxon>
        <taxon>Agaricomycetidae</taxon>
        <taxon>Agaricales</taxon>
        <taxon>Agaricineae</taxon>
        <taxon>Hydnangiaceae</taxon>
        <taxon>Laccaria</taxon>
    </lineage>
</organism>
<dbReference type="InterPro" id="IPR032675">
    <property type="entry name" value="LRR_dom_sf"/>
</dbReference>
<sequence length="2352" mass="264242">MRAAGDGGEPVESYESSYCLEDNVCTRQIFFDWYRLPNPLKFLWQTNHHDGDHSATLPPEALGLIFENLRDILMSTVYDLEFPQAHMEDIPSDRGINRWIDVTLVCRRWHCVALLCPSLWAYIYVPDCSSNTAPRMMSIFLKRSRATPLHVHLNLSDESSQGNPLFQELSEHLARVKSLRLYGVPMQMDHTSEDFLFLAHPAPILTNLHISGEGEGIIPDSTFQGRCLPELKRLSFSGVHAWPLACFTQLTHLSLADQRYMELRWTMGEFIEALNGCPGLVELHLLMAGPLSSTDKAGTRSQGVLLNHLSQINFREITCADNPGDLLFHLKYPSSTLVILQPEEPFTTPLFKSMFTPPLLPPFLSHAQSMEIMHGEMEALMVCEDTVCLLVSDAEDGLFPFSDLLHLFLNVVMLTLHFPVVIEEPSWLEVLETVPALNLLRMEGPGKETILCLMDVLSLEGGRGPLCNSLEAVLVYSPQATNLEGVASRVIVHERPMPCVPCQFIFHQQVMPCHVRTVTVTLQKRVKIFAKFQQPLPHHIPRRHGPLSPPFRICATGYAEWTRLKTSKSFAFSANTRAREYVFEVQPWNRDLDFDSLVLQTFQDVCNGGDPFGSSSPLTSPEASAPPSPTLLAQEVTPTDFISSMDQPGSGPVRPTKSNHAKRQSHGNRRKRRKEEKDHQNLNNEVTIYEPRASTRRKHVQPSSALPLGVDSENRLLAASTGYVGSRGSGRGGRRILPLQILIEPKSSFGLELKQWDGRTTFPIIDRKRRVIAVLVGRPDNDVGCSGVSQEWQRLNDLACQALEDARSRLTFGSKEKVHRRGRFPALGVGISHGGGQTRPGNLCHSLHNTLILQQLLANEAFVRFSGFVTGAFGTWAPKLHAYYVEALNKLLKHDPKLFLNFVNGVWAAATFNFGPKTVCFKHKDFANLWHGWCGITALGNYNPQLRGHIIFWQLGLIIQFPPASSILIPSASVDHQNVPIGPDERRYSFTQYTAGSLFRWVEHGFQKEDEYLESLTTKGREQELKRKSELTKKGLDMFSTIDELAHVHTVLDHPNVPKSSYAGDDNRLLWTRNGRRRSHISVTSSSVSGLPPTQNQVVADLSLSEWIKIVKEEVIWRSELPVSNPDTPLKFVNDPMQHGEYVPPTEAQLSRPNWGTHALLNLPVNSPYLDNENRLSRMELRSDGRALMDHIREELQQMDRQKELQWAQQRHTHSLDAVLVNTEIHFHKRGPQNPIVKAVSLVSLVMQYIYRTPRRALRPLLAGIQDTLKLAGTSPDIVKQIPKDPRSASSEFRLDSVTRSFLSCPSCHSLYPYNPGDNPSDPAHPSVSHCTFTKTPSSSACGAALWMSHRLGPELTILKPCRRYLHQDLKSWVGRLLSRKGIEDTFESAPRGPITDPDAPIDDIWLSRVFQNLKDSTGQPFLPGAPGEGRLVFSFATDAFHPLGSKTAKQTISSTGIWLVCLNFPEHLRYLQENIFFAGVIEGPEKPSNEKINPYIQLVVNDMLEFWDPGVFFSRTFKYKFGRLYKAMLVPVIADMLALRQVMGLPGSTTAHYFCTFCDLDFDDIEVFDRAEWPKKNSDHIRFFAKLWKKASCEKHQQAIFEATGLRWSALFDLPYWDPTLYAIIDSMHALDLNLIQNHLRLNFQIDPDTKGGDGTVSGPWVSKDPLVSSKNDIKALDKCQKLVQENHPKLLYKLLDFNRKVLYTFCVEHDVKGPGHTKVVGTRWVLARNIHHWRQGSNPELLAFLSSALTMDGSTTEANDEGVTAANGPRSSTEAENIEQTGESDQESAGPHSPRGEENFLDEEPETVDTGVAADDVDPKRVARVIRHLIDKDDLEGSRKKAYTYANNPVLIYLCELLGIDHGHVNLKKRNTAKSQLFQAVISAIDNNPENTAKLSSTQPEVGSRAVLGSDVMEAVWEDMAFTQLPSWVGLVPRNWGTAKRGKLTADNWRVICTVHLPITLIRLWKDETGRKAELLQNFMDLATAVRIANMRVSSKNQVRAYNFHISRYASALPTLFPDVSIKPTVHAALHLGDIMDLFGPVHSHSAPFYERYIYFLQQLNTNKKLGAYSLHIDQYLSLIMTPPPSLSTGDLETTFMKVSSRTANLRAILADDEAVRQNVMELVKSIKAIEQEDIRGFRLASMLDPTLPDYADSSLAPFTLSGEPYQLLCGILGSNPLNGNAVRPHAEAFSLNRIARRGVSYGTCASPSFRDSAIIFRGSSSVSPHAHDLHKTGRIEKIFQHVYQGIKTFYLVVREHQRIDPSIDPYVRFGFAGGYLCEKVPRLLHLIMLEQVVSHFAMTNLRSDGQKYLIHALPIDRLMLSFKLSEDIHAGGTNFSNDEQTSTAPVDQP</sequence>
<dbReference type="KEGG" id="lbc:LACBIDRAFT_334833"/>
<feature type="compositionally biased region" description="Polar residues" evidence="1">
    <location>
        <begin position="1771"/>
        <end position="1785"/>
    </location>
</feature>
<feature type="compositionally biased region" description="Basic residues" evidence="1">
    <location>
        <begin position="657"/>
        <end position="674"/>
    </location>
</feature>
<dbReference type="HOGENOM" id="CLU_229661_0_0_1"/>
<evidence type="ECO:0000256" key="1">
    <source>
        <dbReference type="SAM" id="MobiDB-lite"/>
    </source>
</evidence>
<dbReference type="EMBL" id="DS547160">
    <property type="protein sequence ID" value="EDQ99718.1"/>
    <property type="molecule type" value="Genomic_DNA"/>
</dbReference>
<keyword evidence="3" id="KW-1185">Reference proteome</keyword>
<dbReference type="InParanoid" id="B0E0H5"/>
<evidence type="ECO:0000313" key="3">
    <source>
        <dbReference type="Proteomes" id="UP000001194"/>
    </source>
</evidence>
<dbReference type="OrthoDB" id="3039677at2759"/>
<feature type="region of interest" description="Disordered" evidence="1">
    <location>
        <begin position="1755"/>
        <end position="1815"/>
    </location>
</feature>
<dbReference type="PANTHER" id="PTHR46579:SF1">
    <property type="entry name" value="F5_8 TYPE C DOMAIN-CONTAINING PROTEIN"/>
    <property type="match status" value="1"/>
</dbReference>
<gene>
    <name evidence="2" type="ORF">LACBIDRAFT_334833</name>
</gene>
<dbReference type="Proteomes" id="UP000001194">
    <property type="component" value="Unassembled WGS sequence"/>
</dbReference>
<proteinExistence type="predicted"/>
<dbReference type="InterPro" id="IPR004242">
    <property type="entry name" value="Transposase_21"/>
</dbReference>
<name>B0E0H5_LACBS</name>
<dbReference type="SUPFAM" id="SSF52047">
    <property type="entry name" value="RNI-like"/>
    <property type="match status" value="1"/>
</dbReference>
<accession>B0E0H5</accession>
<evidence type="ECO:0000313" key="2">
    <source>
        <dbReference type="EMBL" id="EDQ99718.1"/>
    </source>
</evidence>
<dbReference type="PANTHER" id="PTHR46579">
    <property type="entry name" value="F5/8 TYPE C DOMAIN-CONTAINING PROTEIN-RELATED"/>
    <property type="match status" value="1"/>
</dbReference>
<feature type="region of interest" description="Disordered" evidence="1">
    <location>
        <begin position="610"/>
        <end position="707"/>
    </location>
</feature>
<dbReference type="GeneID" id="6085330"/>
<dbReference type="Pfam" id="PF02992">
    <property type="entry name" value="Transposase_21"/>
    <property type="match status" value="1"/>
</dbReference>
<dbReference type="RefSeq" id="XP_001889695.1">
    <property type="nucleotide sequence ID" value="XM_001889660.1"/>
</dbReference>
<protein>
    <submittedName>
        <fullName evidence="2">Predicted protein</fullName>
    </submittedName>
</protein>
<feature type="compositionally biased region" description="Polar residues" evidence="1">
    <location>
        <begin position="636"/>
        <end position="647"/>
    </location>
</feature>
<dbReference type="Gene3D" id="3.80.10.10">
    <property type="entry name" value="Ribonuclease Inhibitor"/>
    <property type="match status" value="1"/>
</dbReference>
<feature type="compositionally biased region" description="Low complexity" evidence="1">
    <location>
        <begin position="614"/>
        <end position="623"/>
    </location>
</feature>